<organism evidence="3 4">
    <name type="scientific">Herpetosiphon gulosus</name>
    <dbReference type="NCBI Taxonomy" id="1973496"/>
    <lineage>
        <taxon>Bacteria</taxon>
        <taxon>Bacillati</taxon>
        <taxon>Chloroflexota</taxon>
        <taxon>Chloroflexia</taxon>
        <taxon>Herpetosiphonales</taxon>
        <taxon>Herpetosiphonaceae</taxon>
        <taxon>Herpetosiphon</taxon>
    </lineage>
</organism>
<keyword evidence="4" id="KW-1185">Reference proteome</keyword>
<feature type="transmembrane region" description="Helical" evidence="2">
    <location>
        <begin position="110"/>
        <end position="127"/>
    </location>
</feature>
<accession>A0ABP9X8C7</accession>
<keyword evidence="2" id="KW-1133">Transmembrane helix</keyword>
<feature type="transmembrane region" description="Helical" evidence="2">
    <location>
        <begin position="173"/>
        <end position="194"/>
    </location>
</feature>
<keyword evidence="2" id="KW-0812">Transmembrane</keyword>
<reference evidence="3 4" key="1">
    <citation type="submission" date="2024-02" db="EMBL/GenBank/DDBJ databases">
        <title>Herpetosiphon gulosus NBRC 112829.</title>
        <authorList>
            <person name="Ichikawa N."/>
            <person name="Katano-Makiyama Y."/>
            <person name="Hidaka K."/>
        </authorList>
    </citation>
    <scope>NUCLEOTIDE SEQUENCE [LARGE SCALE GENOMIC DNA]</scope>
    <source>
        <strain evidence="3 4">NBRC 112829</strain>
    </source>
</reference>
<evidence type="ECO:0000256" key="2">
    <source>
        <dbReference type="SAM" id="Phobius"/>
    </source>
</evidence>
<evidence type="ECO:0000313" key="3">
    <source>
        <dbReference type="EMBL" id="GAA5530813.1"/>
    </source>
</evidence>
<dbReference type="EMBL" id="BAABRU010000024">
    <property type="protein sequence ID" value="GAA5530813.1"/>
    <property type="molecule type" value="Genomic_DNA"/>
</dbReference>
<dbReference type="Proteomes" id="UP001428290">
    <property type="component" value="Unassembled WGS sequence"/>
</dbReference>
<gene>
    <name evidence="3" type="ORF">Hgul01_04636</name>
</gene>
<feature type="transmembrane region" description="Helical" evidence="2">
    <location>
        <begin position="134"/>
        <end position="153"/>
    </location>
</feature>
<keyword evidence="2" id="KW-0472">Membrane</keyword>
<proteinExistence type="predicted"/>
<protein>
    <submittedName>
        <fullName evidence="3">Uncharacterized protein</fullName>
    </submittedName>
</protein>
<name>A0ABP9X8C7_9CHLR</name>
<feature type="compositionally biased region" description="Polar residues" evidence="1">
    <location>
        <begin position="1"/>
        <end position="16"/>
    </location>
</feature>
<evidence type="ECO:0000256" key="1">
    <source>
        <dbReference type="SAM" id="MobiDB-lite"/>
    </source>
</evidence>
<dbReference type="RefSeq" id="WP_345724409.1">
    <property type="nucleotide sequence ID" value="NZ_BAABRU010000024.1"/>
</dbReference>
<feature type="region of interest" description="Disordered" evidence="1">
    <location>
        <begin position="1"/>
        <end position="25"/>
    </location>
</feature>
<feature type="transmembrane region" description="Helical" evidence="2">
    <location>
        <begin position="73"/>
        <end position="98"/>
    </location>
</feature>
<evidence type="ECO:0000313" key="4">
    <source>
        <dbReference type="Proteomes" id="UP001428290"/>
    </source>
</evidence>
<sequence length="211" mass="22686">MENILTGQRGTQSTPVATIPMPASSSATTTAAPVSVVESSVSPSTPITAPRRTPSKQSRVMAKTFAQSAYDKLGYTIACLAGLVLAIGLWVAGGYFTLQAVRSITTINTSLWWWSLPLAITAVELWLMPKRGVAPASIIIFLVVLALDILTSWHGLTTTLSGRMLPLGAGWQIPSTGMTLHGIAIIISFVFAFAPEKMARWATRELWELWA</sequence>
<comment type="caution">
    <text evidence="3">The sequence shown here is derived from an EMBL/GenBank/DDBJ whole genome shotgun (WGS) entry which is preliminary data.</text>
</comment>